<dbReference type="RefSeq" id="WP_189475011.1">
    <property type="nucleotide sequence ID" value="NZ_BMYM01000001.1"/>
</dbReference>
<dbReference type="CDD" id="cd05233">
    <property type="entry name" value="SDR_c"/>
    <property type="match status" value="1"/>
</dbReference>
<dbReference type="PRINTS" id="PR00081">
    <property type="entry name" value="GDHRDH"/>
</dbReference>
<accession>A0A918XEY7</accession>
<dbReference type="InterPro" id="IPR036291">
    <property type="entry name" value="NAD(P)-bd_dom_sf"/>
</dbReference>
<proteinExistence type="inferred from homology"/>
<keyword evidence="2" id="KW-0560">Oxidoreductase</keyword>
<protein>
    <submittedName>
        <fullName evidence="3">3-oxoacyl-[acyl-carrier-protein] reductase FabG</fullName>
    </submittedName>
</protein>
<organism evidence="3 4">
    <name type="scientific">Parahalioglobus pacificus</name>
    <dbReference type="NCBI Taxonomy" id="930806"/>
    <lineage>
        <taxon>Bacteria</taxon>
        <taxon>Pseudomonadati</taxon>
        <taxon>Pseudomonadota</taxon>
        <taxon>Gammaproteobacteria</taxon>
        <taxon>Cellvibrionales</taxon>
        <taxon>Halieaceae</taxon>
        <taxon>Parahalioglobus</taxon>
    </lineage>
</organism>
<reference evidence="3" key="1">
    <citation type="journal article" date="2014" name="Int. J. Syst. Evol. Microbiol.">
        <title>Complete genome sequence of Corynebacterium casei LMG S-19264T (=DSM 44701T), isolated from a smear-ripened cheese.</title>
        <authorList>
            <consortium name="US DOE Joint Genome Institute (JGI-PGF)"/>
            <person name="Walter F."/>
            <person name="Albersmeier A."/>
            <person name="Kalinowski J."/>
            <person name="Ruckert C."/>
        </authorList>
    </citation>
    <scope>NUCLEOTIDE SEQUENCE</scope>
    <source>
        <strain evidence="3">KCTC 23430</strain>
    </source>
</reference>
<dbReference type="EMBL" id="BMYM01000001">
    <property type="protein sequence ID" value="GHD27553.1"/>
    <property type="molecule type" value="Genomic_DNA"/>
</dbReference>
<dbReference type="SUPFAM" id="SSF51735">
    <property type="entry name" value="NAD(P)-binding Rossmann-fold domains"/>
    <property type="match status" value="1"/>
</dbReference>
<gene>
    <name evidence="3" type="primary">fabG</name>
    <name evidence="3" type="ORF">GCM10007053_06030</name>
</gene>
<evidence type="ECO:0000313" key="3">
    <source>
        <dbReference type="EMBL" id="GHD27553.1"/>
    </source>
</evidence>
<reference evidence="3" key="2">
    <citation type="submission" date="2020-09" db="EMBL/GenBank/DDBJ databases">
        <authorList>
            <person name="Sun Q."/>
            <person name="Kim S."/>
        </authorList>
    </citation>
    <scope>NUCLEOTIDE SEQUENCE</scope>
    <source>
        <strain evidence="3">KCTC 23430</strain>
    </source>
</reference>
<comment type="similarity">
    <text evidence="1">Belongs to the short-chain dehydrogenases/reductases (SDR) family.</text>
</comment>
<evidence type="ECO:0000313" key="4">
    <source>
        <dbReference type="Proteomes" id="UP000644693"/>
    </source>
</evidence>
<dbReference type="Pfam" id="PF13561">
    <property type="entry name" value="adh_short_C2"/>
    <property type="match status" value="1"/>
</dbReference>
<comment type="caution">
    <text evidence="3">The sequence shown here is derived from an EMBL/GenBank/DDBJ whole genome shotgun (WGS) entry which is preliminary data.</text>
</comment>
<evidence type="ECO:0000256" key="2">
    <source>
        <dbReference type="ARBA" id="ARBA00023002"/>
    </source>
</evidence>
<dbReference type="GO" id="GO:0016491">
    <property type="term" value="F:oxidoreductase activity"/>
    <property type="evidence" value="ECO:0007669"/>
    <property type="project" value="UniProtKB-KW"/>
</dbReference>
<name>A0A918XEY7_9GAMM</name>
<keyword evidence="4" id="KW-1185">Reference proteome</keyword>
<dbReference type="Proteomes" id="UP000644693">
    <property type="component" value="Unassembled WGS sequence"/>
</dbReference>
<dbReference type="AlphaFoldDB" id="A0A918XEY7"/>
<dbReference type="PANTHER" id="PTHR24321:SF8">
    <property type="entry name" value="ESTRADIOL 17-BETA-DEHYDROGENASE 8-RELATED"/>
    <property type="match status" value="1"/>
</dbReference>
<dbReference type="Gene3D" id="3.40.50.720">
    <property type="entry name" value="NAD(P)-binding Rossmann-like Domain"/>
    <property type="match status" value="1"/>
</dbReference>
<evidence type="ECO:0000256" key="1">
    <source>
        <dbReference type="ARBA" id="ARBA00006484"/>
    </source>
</evidence>
<dbReference type="PANTHER" id="PTHR24321">
    <property type="entry name" value="DEHYDROGENASES, SHORT CHAIN"/>
    <property type="match status" value="1"/>
</dbReference>
<sequence>MSKRLQGKRVLITQADDYMGPDVIRLFEEHGAEIIANTSDLSQAGAVQELVQNSGHIDVLVANLAAPAGRFKPAPDTDANTFRRMYEVMVFPLQQLCSAVLPQMYERNKGKIVVFGSASGVKGMEGFTGYSSARTAQVGYVRSVGLEAAHHNVQVNLIAQNWVENPVYYPPAIQAREDFQARLKEQVPLGRLATGREDALFALFLASDESDFFVGQSIPFSGGWAQ</sequence>
<dbReference type="InterPro" id="IPR002347">
    <property type="entry name" value="SDR_fam"/>
</dbReference>